<accession>A0A8J2LME9</accession>
<dbReference type="EMBL" id="CAJVCH010570350">
    <property type="protein sequence ID" value="CAG7834728.1"/>
    <property type="molecule type" value="Genomic_DNA"/>
</dbReference>
<dbReference type="Pfam" id="PF00581">
    <property type="entry name" value="Rhodanese"/>
    <property type="match status" value="1"/>
</dbReference>
<proteinExistence type="predicted"/>
<dbReference type="SMART" id="SM00450">
    <property type="entry name" value="RHOD"/>
    <property type="match status" value="1"/>
</dbReference>
<gene>
    <name evidence="2" type="ORF">AFUS01_LOCUS44201</name>
</gene>
<evidence type="ECO:0000313" key="2">
    <source>
        <dbReference type="EMBL" id="CAG7834728.1"/>
    </source>
</evidence>
<protein>
    <recommendedName>
        <fullName evidence="1">Rhodanese domain-containing protein</fullName>
    </recommendedName>
</protein>
<name>A0A8J2LME9_9HEXA</name>
<keyword evidence="3" id="KW-1185">Reference proteome</keyword>
<dbReference type="PROSITE" id="PS50206">
    <property type="entry name" value="RHODANESE_3"/>
    <property type="match status" value="1"/>
</dbReference>
<sequence length="123" mass="13530">MGDETTPEIEYEALAAGVKDGSLIVIDVRNPEEIASQGRIPGSINIPLPEVPDVFKNLSDEEFASRFGFNKKSSKPLVFSCRSGRRAEAAIDNLLPFGLPNNYLLYRGSWSDWVEKGGEVEQA</sequence>
<dbReference type="PANTHER" id="PTHR44086:SF10">
    <property type="entry name" value="THIOSULFATE SULFURTRANSFERASE_RHODANESE-LIKE DOMAIN-CONTAINING PROTEIN 3"/>
    <property type="match status" value="1"/>
</dbReference>
<dbReference type="InterPro" id="IPR001763">
    <property type="entry name" value="Rhodanese-like_dom"/>
</dbReference>
<comment type="caution">
    <text evidence="2">The sequence shown here is derived from an EMBL/GenBank/DDBJ whole genome shotgun (WGS) entry which is preliminary data.</text>
</comment>
<dbReference type="Proteomes" id="UP000708208">
    <property type="component" value="Unassembled WGS sequence"/>
</dbReference>
<dbReference type="AlphaFoldDB" id="A0A8J2LME9"/>
<reference evidence="2" key="1">
    <citation type="submission" date="2021-06" db="EMBL/GenBank/DDBJ databases">
        <authorList>
            <person name="Hodson N. C."/>
            <person name="Mongue J. A."/>
            <person name="Jaron S. K."/>
        </authorList>
    </citation>
    <scope>NUCLEOTIDE SEQUENCE</scope>
</reference>
<organism evidence="2 3">
    <name type="scientific">Allacma fusca</name>
    <dbReference type="NCBI Taxonomy" id="39272"/>
    <lineage>
        <taxon>Eukaryota</taxon>
        <taxon>Metazoa</taxon>
        <taxon>Ecdysozoa</taxon>
        <taxon>Arthropoda</taxon>
        <taxon>Hexapoda</taxon>
        <taxon>Collembola</taxon>
        <taxon>Symphypleona</taxon>
        <taxon>Sminthuridae</taxon>
        <taxon>Allacma</taxon>
    </lineage>
</organism>
<dbReference type="OrthoDB" id="566238at2759"/>
<evidence type="ECO:0000313" key="3">
    <source>
        <dbReference type="Proteomes" id="UP000708208"/>
    </source>
</evidence>
<dbReference type="PANTHER" id="PTHR44086">
    <property type="entry name" value="THIOSULFATE SULFURTRANSFERASE RDL2, MITOCHONDRIAL-RELATED"/>
    <property type="match status" value="1"/>
</dbReference>
<evidence type="ECO:0000259" key="1">
    <source>
        <dbReference type="PROSITE" id="PS50206"/>
    </source>
</evidence>
<feature type="domain" description="Rhodanese" evidence="1">
    <location>
        <begin position="19"/>
        <end position="122"/>
    </location>
</feature>